<evidence type="ECO:0000259" key="2">
    <source>
        <dbReference type="Pfam" id="PF17919"/>
    </source>
</evidence>
<reference evidence="3 4" key="1">
    <citation type="submission" date="2020-06" db="EMBL/GenBank/DDBJ databases">
        <authorList>
            <person name="Li R."/>
            <person name="Bekaert M."/>
        </authorList>
    </citation>
    <scope>NUCLEOTIDE SEQUENCE [LARGE SCALE GENOMIC DNA]</scope>
    <source>
        <strain evidence="4">wild</strain>
    </source>
</reference>
<dbReference type="InterPro" id="IPR000477">
    <property type="entry name" value="RT_dom"/>
</dbReference>
<gene>
    <name evidence="3" type="ORF">MCOR_28882</name>
</gene>
<dbReference type="PANTHER" id="PTHR33064:SF37">
    <property type="entry name" value="RIBONUCLEASE H"/>
    <property type="match status" value="1"/>
</dbReference>
<dbReference type="OrthoDB" id="6141573at2759"/>
<dbReference type="Gene3D" id="3.10.10.10">
    <property type="entry name" value="HIV Type 1 Reverse Transcriptase, subunit A, domain 1"/>
    <property type="match status" value="1"/>
</dbReference>
<dbReference type="InterPro" id="IPR043128">
    <property type="entry name" value="Rev_trsase/Diguanyl_cyclase"/>
</dbReference>
<dbReference type="EMBL" id="CACVKT020005253">
    <property type="protein sequence ID" value="CAC5394087.1"/>
    <property type="molecule type" value="Genomic_DNA"/>
</dbReference>
<proteinExistence type="predicted"/>
<dbReference type="Proteomes" id="UP000507470">
    <property type="component" value="Unassembled WGS sequence"/>
</dbReference>
<dbReference type="PANTHER" id="PTHR33064">
    <property type="entry name" value="POL PROTEIN"/>
    <property type="match status" value="1"/>
</dbReference>
<dbReference type="Gene3D" id="1.10.340.70">
    <property type="match status" value="1"/>
</dbReference>
<evidence type="ECO:0000313" key="3">
    <source>
        <dbReference type="EMBL" id="CAC5394087.1"/>
    </source>
</evidence>
<organism evidence="3 4">
    <name type="scientific">Mytilus coruscus</name>
    <name type="common">Sea mussel</name>
    <dbReference type="NCBI Taxonomy" id="42192"/>
    <lineage>
        <taxon>Eukaryota</taxon>
        <taxon>Metazoa</taxon>
        <taxon>Spiralia</taxon>
        <taxon>Lophotrochozoa</taxon>
        <taxon>Mollusca</taxon>
        <taxon>Bivalvia</taxon>
        <taxon>Autobranchia</taxon>
        <taxon>Pteriomorphia</taxon>
        <taxon>Mytilida</taxon>
        <taxon>Mytiloidea</taxon>
        <taxon>Mytilidae</taxon>
        <taxon>Mytilinae</taxon>
        <taxon>Mytilus</taxon>
    </lineage>
</organism>
<feature type="domain" description="Reverse transcriptase" evidence="1">
    <location>
        <begin position="244"/>
        <end position="387"/>
    </location>
</feature>
<feature type="domain" description="Reverse transcriptase/retrotransposon-derived protein RNase H-like" evidence="2">
    <location>
        <begin position="456"/>
        <end position="550"/>
    </location>
</feature>
<evidence type="ECO:0000259" key="1">
    <source>
        <dbReference type="Pfam" id="PF00078"/>
    </source>
</evidence>
<dbReference type="Pfam" id="PF17919">
    <property type="entry name" value="RT_RNaseH_2"/>
    <property type="match status" value="1"/>
</dbReference>
<evidence type="ECO:0000313" key="4">
    <source>
        <dbReference type="Proteomes" id="UP000507470"/>
    </source>
</evidence>
<protein>
    <submittedName>
        <fullName evidence="3">Uncharacterized protein</fullName>
    </submittedName>
</protein>
<accession>A0A6J8CGC9</accession>
<dbReference type="InterPro" id="IPR041577">
    <property type="entry name" value="RT_RNaseH_2"/>
</dbReference>
<dbReference type="InterPro" id="IPR043502">
    <property type="entry name" value="DNA/RNA_pol_sf"/>
</dbReference>
<dbReference type="AlphaFoldDB" id="A0A6J8CGC9"/>
<keyword evidence="4" id="KW-1185">Reference proteome</keyword>
<dbReference type="SUPFAM" id="SSF56672">
    <property type="entry name" value="DNA/RNA polymerases"/>
    <property type="match status" value="1"/>
</dbReference>
<dbReference type="Pfam" id="PF00078">
    <property type="entry name" value="RVT_1"/>
    <property type="match status" value="1"/>
</dbReference>
<dbReference type="Gene3D" id="3.30.70.270">
    <property type="match status" value="2"/>
</dbReference>
<sequence length="1032" mass="115388">MEKNDISIRPARRQVLIGNDCIYKYGSSANGTSNCAVRRAHVARAPSDATTLWPGDYIDVKIHTDMVSTDDIFFIEPNNNDSHEKLFTWPEPSLVSSVAGNLRIPNLTDEPLVLKRNEHFCNVRSTYLPENNDIKSPEHADAAKFHPHNAQVLHSDLVRVDPDGLLQLDLKGKFKALLRQYDYVFSSTFKGYNGAVGALEAKVNMGPVQPPQRKGRIPQYSKTQLVILQEKFNELEDIAFADVGRYSKPQPSLMPDVDSTLRQIAQWKHIVISDLTKSFYQIPLSRDSMKYCGVSTPFCGVRVYVRSAMGMPGSETALEELTCRVLGHLVQEGIVAKIADDLNCGGNSPEELLTNWERVLQALQKCSLNLSATKTIIAPKQATILGWIWELGSIRACPHCIATLSSCQPPKTVCALRSFVGAYKVLSRVIKNSSGLLSLLKNAVAGCESKDTILRTDELNSAFTSAQNALSTNRLIALPRPTDQLWIVTDGALKKCGLGATLYMSRNDKLLLAGFFSAKLRQTQRQWLPCEIEALSIAAFIKHFSPYIIQSLSTACFLTDSKPCVQAFEKLCRGEFSSSPRVSTFLSTASRFQVSIRHVSGLAILPSDYSSRNAPDCDNPACQICNFIHLHEEYVVRHVTTADILNGTVKFSFTSRAAWLSNQTECSDLRRTDAHLRQGVRPSKKLTNIKDIKRYLNVASLANDGLLVVKRNLPFAPCRKLIILPRQALDGLITSTHIKLDHTSCHLMKSILQRYFYALDMDKAIESVTSSCHPCASLLKTPKVREEQNSADPPETIGSLFAADVLKRERQLVFVLRECVTSYTFTKLLDTERHHDLRDAIIQLLAEVQHLDGPFAVIRTDPASGFKTLVKDELLARQRITIELGRLKNSRDRYLVVAVDTPWCNIRKFIGSNLRQNSYRVKCSDCYKVSYDVSQLENVQRLLPHSDDDDNERVNDISSPPSVPIIPKAISDLPTLPSVIPHQSTQLGNVEHPFSANSPDMNLSNGNFEMDNQRKHILTLKKTNKIYHHPIL</sequence>
<dbReference type="InterPro" id="IPR051320">
    <property type="entry name" value="Viral_Replic_Matur_Polypro"/>
</dbReference>
<name>A0A6J8CGC9_MYTCO</name>